<dbReference type="InterPro" id="IPR011705">
    <property type="entry name" value="BACK"/>
</dbReference>
<dbReference type="PANTHER" id="PTHR45774:SF3">
    <property type="entry name" value="BTB (POZ) DOMAIN-CONTAINING 2B-RELATED"/>
    <property type="match status" value="1"/>
</dbReference>
<dbReference type="SUPFAM" id="SSF54695">
    <property type="entry name" value="POZ domain"/>
    <property type="match status" value="1"/>
</dbReference>
<feature type="compositionally biased region" description="Basic and acidic residues" evidence="1">
    <location>
        <begin position="213"/>
        <end position="231"/>
    </location>
</feature>
<gene>
    <name evidence="3" type="ORF">g.53229</name>
</gene>
<name>A0A1B6HD57_9HEMI</name>
<dbReference type="PANTHER" id="PTHR45774">
    <property type="entry name" value="BTB/POZ DOMAIN-CONTAINING"/>
    <property type="match status" value="1"/>
</dbReference>
<evidence type="ECO:0000256" key="1">
    <source>
        <dbReference type="SAM" id="MobiDB-lite"/>
    </source>
</evidence>
<reference evidence="3" key="1">
    <citation type="submission" date="2015-11" db="EMBL/GenBank/DDBJ databases">
        <title>De novo transcriptome assembly of four potential Pierce s Disease insect vectors from Arizona vineyards.</title>
        <authorList>
            <person name="Tassone E.E."/>
        </authorList>
    </citation>
    <scope>NUCLEOTIDE SEQUENCE</scope>
</reference>
<dbReference type="Gene3D" id="3.30.710.10">
    <property type="entry name" value="Potassium Channel Kv1.1, Chain A"/>
    <property type="match status" value="1"/>
</dbReference>
<feature type="region of interest" description="Disordered" evidence="1">
    <location>
        <begin position="203"/>
        <end position="231"/>
    </location>
</feature>
<dbReference type="SMART" id="SM00225">
    <property type="entry name" value="BTB"/>
    <property type="match status" value="1"/>
</dbReference>
<accession>A0A1B6HD57</accession>
<dbReference type="PROSITE" id="PS50097">
    <property type="entry name" value="BTB"/>
    <property type="match status" value="1"/>
</dbReference>
<dbReference type="Gene3D" id="1.25.40.420">
    <property type="match status" value="1"/>
</dbReference>
<sequence>MAEGEVPGDYIITRRDLHDVFFLVGSEKKEKISTIKCFLANYSPVFRSMLLETNMKERNSEELIKIPNHEPDVFNLMLSYVYGDQNLKFVDAAQAMRFHALVDQYLMTKLKAVSLYYLMKNCLNICDVLTCLVILDIKEMRNRALLTLYEKSISFLESEEFKLLDVRIVEFILNLKHLDIEEIHLWRALLSWAKHNCGNSTMQVESGDESDEPAAKKQCTRENGLEGDAQKAEGASLRKTLGSLLYYVRFLAMSVKEFAEEVVKTSILTDYEMIHMFVALASGKPHGLKYLSAEGKRYPTVFVLEFKGYTTAKSSFSTFTHTILVKNRRLRLKSVNLTNVLSHFYVNLEKDNSKVSTFGPFSNCASFTLDIILEANQSYNLVFETRSSGYTMCASKCEPHYSCNYCTVLVNTSSCIKNLTFIVS</sequence>
<dbReference type="AlphaFoldDB" id="A0A1B6HD57"/>
<organism evidence="3">
    <name type="scientific">Homalodisca liturata</name>
    <dbReference type="NCBI Taxonomy" id="320908"/>
    <lineage>
        <taxon>Eukaryota</taxon>
        <taxon>Metazoa</taxon>
        <taxon>Ecdysozoa</taxon>
        <taxon>Arthropoda</taxon>
        <taxon>Hexapoda</taxon>
        <taxon>Insecta</taxon>
        <taxon>Pterygota</taxon>
        <taxon>Neoptera</taxon>
        <taxon>Paraneoptera</taxon>
        <taxon>Hemiptera</taxon>
        <taxon>Auchenorrhyncha</taxon>
        <taxon>Membracoidea</taxon>
        <taxon>Cicadellidae</taxon>
        <taxon>Cicadellinae</taxon>
        <taxon>Proconiini</taxon>
        <taxon>Homalodisca</taxon>
    </lineage>
</organism>
<evidence type="ECO:0000313" key="3">
    <source>
        <dbReference type="EMBL" id="JAS72565.1"/>
    </source>
</evidence>
<feature type="domain" description="BTB" evidence="2">
    <location>
        <begin position="18"/>
        <end position="82"/>
    </location>
</feature>
<proteinExistence type="predicted"/>
<evidence type="ECO:0000259" key="2">
    <source>
        <dbReference type="PROSITE" id="PS50097"/>
    </source>
</evidence>
<dbReference type="SMART" id="SM00875">
    <property type="entry name" value="BACK"/>
    <property type="match status" value="1"/>
</dbReference>
<dbReference type="InterPro" id="IPR011333">
    <property type="entry name" value="SKP1/BTB/POZ_sf"/>
</dbReference>
<protein>
    <recommendedName>
        <fullName evidence="2">BTB domain-containing protein</fullName>
    </recommendedName>
</protein>
<dbReference type="InterPro" id="IPR000210">
    <property type="entry name" value="BTB/POZ_dom"/>
</dbReference>
<dbReference type="Pfam" id="PF00651">
    <property type="entry name" value="BTB"/>
    <property type="match status" value="1"/>
</dbReference>
<dbReference type="EMBL" id="GECU01035141">
    <property type="protein sequence ID" value="JAS72565.1"/>
    <property type="molecule type" value="Transcribed_RNA"/>
</dbReference>